<keyword evidence="4 7" id="KW-0747">Spliceosome</keyword>
<evidence type="ECO:0000256" key="4">
    <source>
        <dbReference type="ARBA" id="ARBA00022728"/>
    </source>
</evidence>
<name>A0ABP0F561_CLALP</name>
<organism evidence="8 9">
    <name type="scientific">Clavelina lepadiformis</name>
    <name type="common">Light-bulb sea squirt</name>
    <name type="synonym">Ascidia lepadiformis</name>
    <dbReference type="NCBI Taxonomy" id="159417"/>
    <lineage>
        <taxon>Eukaryota</taxon>
        <taxon>Metazoa</taxon>
        <taxon>Chordata</taxon>
        <taxon>Tunicata</taxon>
        <taxon>Ascidiacea</taxon>
        <taxon>Aplousobranchia</taxon>
        <taxon>Clavelinidae</taxon>
        <taxon>Clavelina</taxon>
    </lineage>
</organism>
<evidence type="ECO:0000256" key="2">
    <source>
        <dbReference type="ARBA" id="ARBA00006164"/>
    </source>
</evidence>
<evidence type="ECO:0000256" key="7">
    <source>
        <dbReference type="RuleBase" id="RU367025"/>
    </source>
</evidence>
<comment type="caution">
    <text evidence="8">The sequence shown here is derived from an EMBL/GenBank/DDBJ whole genome shotgun (WGS) entry which is preliminary data.</text>
</comment>
<reference evidence="8 9" key="1">
    <citation type="submission" date="2024-02" db="EMBL/GenBank/DDBJ databases">
        <authorList>
            <person name="Daric V."/>
            <person name="Darras S."/>
        </authorList>
    </citation>
    <scope>NUCLEOTIDE SEQUENCE [LARGE SCALE GENOMIC DNA]</scope>
</reference>
<protein>
    <recommendedName>
        <fullName evidence="7">Pre-mRNA-splicing factor 38</fullName>
    </recommendedName>
</protein>
<keyword evidence="6 7" id="KW-0539">Nucleus</keyword>
<evidence type="ECO:0000313" key="9">
    <source>
        <dbReference type="Proteomes" id="UP001642483"/>
    </source>
</evidence>
<keyword evidence="5 7" id="KW-0508">mRNA splicing</keyword>
<evidence type="ECO:0000256" key="5">
    <source>
        <dbReference type="ARBA" id="ARBA00023187"/>
    </source>
</evidence>
<evidence type="ECO:0000256" key="6">
    <source>
        <dbReference type="ARBA" id="ARBA00023242"/>
    </source>
</evidence>
<dbReference type="PANTHER" id="PTHR23142">
    <property type="entry name" value="PRE-MRNA-SPLICING FACTOR 38A-RELATED"/>
    <property type="match status" value="1"/>
</dbReference>
<keyword evidence="9" id="KW-1185">Reference proteome</keyword>
<dbReference type="Pfam" id="PF03371">
    <property type="entry name" value="PRP38"/>
    <property type="match status" value="1"/>
</dbReference>
<comment type="function">
    <text evidence="7">Required for pre-mRNA splicing.</text>
</comment>
<dbReference type="Proteomes" id="UP001642483">
    <property type="component" value="Unassembled WGS sequence"/>
</dbReference>
<comment type="similarity">
    <text evidence="2 7">Belongs to the PRP38 family.</text>
</comment>
<dbReference type="InterPro" id="IPR005037">
    <property type="entry name" value="PRP38"/>
</dbReference>
<comment type="subcellular location">
    <subcellularLocation>
        <location evidence="1 7">Nucleus</location>
    </subcellularLocation>
</comment>
<evidence type="ECO:0000256" key="1">
    <source>
        <dbReference type="ARBA" id="ARBA00004123"/>
    </source>
</evidence>
<proteinExistence type="inferred from homology"/>
<evidence type="ECO:0000313" key="8">
    <source>
        <dbReference type="EMBL" id="CAK8673579.1"/>
    </source>
</evidence>
<accession>A0ABP0F561</accession>
<evidence type="ECO:0000256" key="3">
    <source>
        <dbReference type="ARBA" id="ARBA00022664"/>
    </source>
</evidence>
<gene>
    <name evidence="8" type="ORF">CVLEPA_LOCUS3358</name>
</gene>
<dbReference type="EMBL" id="CAWYQH010000002">
    <property type="protein sequence ID" value="CAK8673579.1"/>
    <property type="molecule type" value="Genomic_DNA"/>
</dbReference>
<sequence length="279" mass="31930">MADQYDEGQQEEYEEQGAYSKPKLGNTLSVWGNPRTMNLNHLVLTNIQNSSYFKVRLFELKTYHEVVDEIYYKVEHLEPWERGTRKTAGQTGMCGGVRGVGAGGVVSTAFCCLFKLFTLKLTRKQANGLLNHTDSPYIRGLGVMYVRYTQPPKDLWDWFEYLMDDEEEIDVKSGGGCVMTIGSMVKTVLTKLDWFSTLFPRIPVPIEKQIHENLKAREGEKLSEAQQNLADKRRYVEQVMYTENYFCFLNVLLFLVKLISSCNGLTSVEIKCCHNALIS</sequence>
<keyword evidence="3 7" id="KW-0507">mRNA processing</keyword>